<dbReference type="Gene3D" id="1.25.40.10">
    <property type="entry name" value="Tetratricopeptide repeat domain"/>
    <property type="match status" value="1"/>
</dbReference>
<sequence>LEWSEKELGVQHSDTLASVNNLASVLRTQGKYDEAERLYRRGLEGCEDARMRERARTGSS</sequence>
<keyword evidence="2" id="KW-1185">Reference proteome</keyword>
<dbReference type="OrthoDB" id="5986190at2759"/>
<dbReference type="InterPro" id="IPR011990">
    <property type="entry name" value="TPR-like_helical_dom_sf"/>
</dbReference>
<accession>A0A6A6DPS5</accession>
<evidence type="ECO:0008006" key="3">
    <source>
        <dbReference type="Google" id="ProtNLM"/>
    </source>
</evidence>
<feature type="non-terminal residue" evidence="1">
    <location>
        <position position="1"/>
    </location>
</feature>
<evidence type="ECO:0000313" key="1">
    <source>
        <dbReference type="EMBL" id="KAF2181501.1"/>
    </source>
</evidence>
<dbReference type="EMBL" id="ML994652">
    <property type="protein sequence ID" value="KAF2181501.1"/>
    <property type="molecule type" value="Genomic_DNA"/>
</dbReference>
<dbReference type="Proteomes" id="UP000800200">
    <property type="component" value="Unassembled WGS sequence"/>
</dbReference>
<reference evidence="1" key="1">
    <citation type="journal article" date="2020" name="Stud. Mycol.">
        <title>101 Dothideomycetes genomes: a test case for predicting lifestyles and emergence of pathogens.</title>
        <authorList>
            <person name="Haridas S."/>
            <person name="Albert R."/>
            <person name="Binder M."/>
            <person name="Bloem J."/>
            <person name="Labutti K."/>
            <person name="Salamov A."/>
            <person name="Andreopoulos B."/>
            <person name="Baker S."/>
            <person name="Barry K."/>
            <person name="Bills G."/>
            <person name="Bluhm B."/>
            <person name="Cannon C."/>
            <person name="Castanera R."/>
            <person name="Culley D."/>
            <person name="Daum C."/>
            <person name="Ezra D."/>
            <person name="Gonzalez J."/>
            <person name="Henrissat B."/>
            <person name="Kuo A."/>
            <person name="Liang C."/>
            <person name="Lipzen A."/>
            <person name="Lutzoni F."/>
            <person name="Magnuson J."/>
            <person name="Mondo S."/>
            <person name="Nolan M."/>
            <person name="Ohm R."/>
            <person name="Pangilinan J."/>
            <person name="Park H.-J."/>
            <person name="Ramirez L."/>
            <person name="Alfaro M."/>
            <person name="Sun H."/>
            <person name="Tritt A."/>
            <person name="Yoshinaga Y."/>
            <person name="Zwiers L.-H."/>
            <person name="Turgeon B."/>
            <person name="Goodwin S."/>
            <person name="Spatafora J."/>
            <person name="Crous P."/>
            <person name="Grigoriev I."/>
        </authorList>
    </citation>
    <scope>NUCLEOTIDE SEQUENCE</scope>
    <source>
        <strain evidence="1">CBS 207.26</strain>
    </source>
</reference>
<dbReference type="Pfam" id="PF13374">
    <property type="entry name" value="TPR_10"/>
    <property type="match status" value="1"/>
</dbReference>
<organism evidence="1 2">
    <name type="scientific">Zopfia rhizophila CBS 207.26</name>
    <dbReference type="NCBI Taxonomy" id="1314779"/>
    <lineage>
        <taxon>Eukaryota</taxon>
        <taxon>Fungi</taxon>
        <taxon>Dikarya</taxon>
        <taxon>Ascomycota</taxon>
        <taxon>Pezizomycotina</taxon>
        <taxon>Dothideomycetes</taxon>
        <taxon>Dothideomycetes incertae sedis</taxon>
        <taxon>Zopfiaceae</taxon>
        <taxon>Zopfia</taxon>
    </lineage>
</organism>
<protein>
    <recommendedName>
        <fullName evidence="3">Kinesin light chain</fullName>
    </recommendedName>
</protein>
<name>A0A6A6DPS5_9PEZI</name>
<proteinExistence type="predicted"/>
<gene>
    <name evidence="1" type="ORF">K469DRAFT_589164</name>
</gene>
<dbReference type="SUPFAM" id="SSF48452">
    <property type="entry name" value="TPR-like"/>
    <property type="match status" value="1"/>
</dbReference>
<evidence type="ECO:0000313" key="2">
    <source>
        <dbReference type="Proteomes" id="UP000800200"/>
    </source>
</evidence>
<dbReference type="AlphaFoldDB" id="A0A6A6DPS5"/>